<dbReference type="EMBL" id="CM047591">
    <property type="protein sequence ID" value="KAI9918371.1"/>
    <property type="molecule type" value="Genomic_DNA"/>
</dbReference>
<reference evidence="1 2" key="1">
    <citation type="journal article" date="2022" name="bioRxiv">
        <title>The genome of the oomycete Peronosclerospora sorghi, a cosmopolitan pathogen of maize and sorghum, is inflated with dispersed pseudogenes.</title>
        <authorList>
            <person name="Fletcher K."/>
            <person name="Martin F."/>
            <person name="Isakeit T."/>
            <person name="Cavanaugh K."/>
            <person name="Magill C."/>
            <person name="Michelmore R."/>
        </authorList>
    </citation>
    <scope>NUCLEOTIDE SEQUENCE [LARGE SCALE GENOMIC DNA]</scope>
    <source>
        <strain evidence="1">P6</strain>
    </source>
</reference>
<dbReference type="Proteomes" id="UP001163321">
    <property type="component" value="Chromosome 12"/>
</dbReference>
<keyword evidence="2" id="KW-1185">Reference proteome</keyword>
<evidence type="ECO:0000313" key="2">
    <source>
        <dbReference type="Proteomes" id="UP001163321"/>
    </source>
</evidence>
<protein>
    <submittedName>
        <fullName evidence="1">Uncharacterized protein</fullName>
    </submittedName>
</protein>
<organism evidence="1 2">
    <name type="scientific">Peronosclerospora sorghi</name>
    <dbReference type="NCBI Taxonomy" id="230839"/>
    <lineage>
        <taxon>Eukaryota</taxon>
        <taxon>Sar</taxon>
        <taxon>Stramenopiles</taxon>
        <taxon>Oomycota</taxon>
        <taxon>Peronosporomycetes</taxon>
        <taxon>Peronosporales</taxon>
        <taxon>Peronosporaceae</taxon>
        <taxon>Peronosclerospora</taxon>
    </lineage>
</organism>
<accession>A0ACC0WJ97</accession>
<proteinExistence type="predicted"/>
<gene>
    <name evidence="1" type="ORF">PsorP6_011743</name>
</gene>
<sequence length="188" mass="21951">MKREEEREAERELVKNSVLSLHQDFLRLMNIVDLQMQIPSTMSMQMGLHMQFSPVTPANDKIHEFYSQYAPVPRYIETIKKRSIDAIDDMNEAMSTQSKRQKTLSATKLSKRQWSSEEDEALEVAVQTMGANDWPVIARLLPGRCGKQCRERWVNHLSPDVNKEAWTEQEDLVIFNTRDRIGNRWADI</sequence>
<evidence type="ECO:0000313" key="1">
    <source>
        <dbReference type="EMBL" id="KAI9918371.1"/>
    </source>
</evidence>
<comment type="caution">
    <text evidence="1">The sequence shown here is derived from an EMBL/GenBank/DDBJ whole genome shotgun (WGS) entry which is preliminary data.</text>
</comment>
<name>A0ACC0WJ97_9STRA</name>